<dbReference type="AlphaFoldDB" id="K3WLH9"/>
<proteinExistence type="predicted"/>
<reference evidence="3" key="1">
    <citation type="journal article" date="2010" name="Genome Biol.">
        <title>Genome sequence of the necrotrophic plant pathogen Pythium ultimum reveals original pathogenicity mechanisms and effector repertoire.</title>
        <authorList>
            <person name="Levesque C.A."/>
            <person name="Brouwer H."/>
            <person name="Cano L."/>
            <person name="Hamilton J.P."/>
            <person name="Holt C."/>
            <person name="Huitema E."/>
            <person name="Raffaele S."/>
            <person name="Robideau G.P."/>
            <person name="Thines M."/>
            <person name="Win J."/>
            <person name="Zerillo M.M."/>
            <person name="Beakes G.W."/>
            <person name="Boore J.L."/>
            <person name="Busam D."/>
            <person name="Dumas B."/>
            <person name="Ferriera S."/>
            <person name="Fuerstenberg S.I."/>
            <person name="Gachon C.M."/>
            <person name="Gaulin E."/>
            <person name="Govers F."/>
            <person name="Grenville-Briggs L."/>
            <person name="Horner N."/>
            <person name="Hostetler J."/>
            <person name="Jiang R.H."/>
            <person name="Johnson J."/>
            <person name="Krajaejun T."/>
            <person name="Lin H."/>
            <person name="Meijer H.J."/>
            <person name="Moore B."/>
            <person name="Morris P."/>
            <person name="Phuntmart V."/>
            <person name="Puiu D."/>
            <person name="Shetty J."/>
            <person name="Stajich J.E."/>
            <person name="Tripathy S."/>
            <person name="Wawra S."/>
            <person name="van West P."/>
            <person name="Whitty B.R."/>
            <person name="Coutinho P.M."/>
            <person name="Henrissat B."/>
            <person name="Martin F."/>
            <person name="Thomas P.D."/>
            <person name="Tyler B.M."/>
            <person name="De Vries R.P."/>
            <person name="Kamoun S."/>
            <person name="Yandell M."/>
            <person name="Tisserat N."/>
            <person name="Buell C.R."/>
        </authorList>
    </citation>
    <scope>NUCLEOTIDE SEQUENCE</scope>
    <source>
        <strain evidence="3">DAOM:BR144</strain>
    </source>
</reference>
<dbReference type="HOGENOM" id="CLU_2693230_0_0_1"/>
<evidence type="ECO:0000313" key="2">
    <source>
        <dbReference type="EnsemblProtists" id="PYU1_T005821"/>
    </source>
</evidence>
<dbReference type="InterPro" id="IPR003618">
    <property type="entry name" value="TFIIS_cen_dom"/>
</dbReference>
<reference evidence="2" key="3">
    <citation type="submission" date="2015-02" db="UniProtKB">
        <authorList>
            <consortium name="EnsemblProtists"/>
        </authorList>
    </citation>
    <scope>IDENTIFICATION</scope>
    <source>
        <strain evidence="2">DAOM BR144</strain>
    </source>
</reference>
<name>K3WLH9_GLOUD</name>
<evidence type="ECO:0000259" key="1">
    <source>
        <dbReference type="Pfam" id="PF07500"/>
    </source>
</evidence>
<dbReference type="eggNOG" id="ENOG502S0HU">
    <property type="taxonomic scope" value="Eukaryota"/>
</dbReference>
<keyword evidence="3" id="KW-1185">Reference proteome</keyword>
<dbReference type="VEuPathDB" id="FungiDB:PYU1_G005809"/>
<accession>K3WLH9</accession>
<dbReference type="GO" id="GO:0006351">
    <property type="term" value="P:DNA-templated transcription"/>
    <property type="evidence" value="ECO:0007669"/>
    <property type="project" value="InterPro"/>
</dbReference>
<dbReference type="Proteomes" id="UP000019132">
    <property type="component" value="Unassembled WGS sequence"/>
</dbReference>
<dbReference type="EnsemblProtists" id="PYU1_T005821">
    <property type="protein sequence ID" value="PYU1_T005821"/>
    <property type="gene ID" value="PYU1_G005809"/>
</dbReference>
<dbReference type="InterPro" id="IPR036575">
    <property type="entry name" value="TFIIS_cen_dom_sf"/>
</dbReference>
<dbReference type="STRING" id="431595.K3WLH9"/>
<dbReference type="Pfam" id="PF07500">
    <property type="entry name" value="TFIIS_M"/>
    <property type="match status" value="1"/>
</dbReference>
<sequence>MLSNVLELSGPGHLKLAKEIEEFVFDRYKESNDDYMVQARMITFGLKGNKNLRDRLFSGSLHGLELVYADDKPI</sequence>
<reference evidence="3" key="2">
    <citation type="submission" date="2010-04" db="EMBL/GenBank/DDBJ databases">
        <authorList>
            <person name="Buell R."/>
            <person name="Hamilton J."/>
            <person name="Hostetler J."/>
        </authorList>
    </citation>
    <scope>NUCLEOTIDE SEQUENCE [LARGE SCALE GENOMIC DNA]</scope>
    <source>
        <strain evidence="3">DAOM:BR144</strain>
    </source>
</reference>
<protein>
    <recommendedName>
        <fullName evidence="1">TFIIS central domain-containing protein</fullName>
    </recommendedName>
</protein>
<dbReference type="SUPFAM" id="SSF46942">
    <property type="entry name" value="Elongation factor TFIIS domain 2"/>
    <property type="match status" value="1"/>
</dbReference>
<organism evidence="2 3">
    <name type="scientific">Globisporangium ultimum (strain ATCC 200006 / CBS 805.95 / DAOM BR144)</name>
    <name type="common">Pythium ultimum</name>
    <dbReference type="NCBI Taxonomy" id="431595"/>
    <lineage>
        <taxon>Eukaryota</taxon>
        <taxon>Sar</taxon>
        <taxon>Stramenopiles</taxon>
        <taxon>Oomycota</taxon>
        <taxon>Peronosporomycetes</taxon>
        <taxon>Pythiales</taxon>
        <taxon>Pythiaceae</taxon>
        <taxon>Globisporangium</taxon>
    </lineage>
</organism>
<dbReference type="EMBL" id="GL376573">
    <property type="status" value="NOT_ANNOTATED_CDS"/>
    <property type="molecule type" value="Genomic_DNA"/>
</dbReference>
<dbReference type="Gene3D" id="1.10.472.30">
    <property type="entry name" value="Transcription elongation factor S-II, central domain"/>
    <property type="match status" value="1"/>
</dbReference>
<dbReference type="InParanoid" id="K3WLH9"/>
<evidence type="ECO:0000313" key="3">
    <source>
        <dbReference type="Proteomes" id="UP000019132"/>
    </source>
</evidence>
<feature type="domain" description="TFIIS central" evidence="1">
    <location>
        <begin position="14"/>
        <end position="67"/>
    </location>
</feature>